<evidence type="ECO:0000256" key="6">
    <source>
        <dbReference type="ARBA" id="ARBA00023136"/>
    </source>
</evidence>
<sequence>MKKALFFLVITMLYAGVFAQGHGGGGVAVGAGKPVAGSKITGTVLDAETQQPVEFATVALAAAGTEKPLDGAVCDDKGKFTISKVNPGTYDVIVSFIGYETQTVKQVTVPEKKDEVDLGVIKLSTGTKVLKEVVVEGQKALIEERVDRTVYNAENDQTARGGDGTDVLKRVPMLSVDLDGNVSMRGSSNVRVLINNKPSTIMASSVGDALKQIPADQIKSVEVITSPSAKYDAEGSAGIINIITKKNTLEGLTLGVDAGVGTRGSNLGLNGNFRRGKMGFSLGGWGRANYNVKGSFESDQITRSDEGAVTNLQRADTRNRGLFGNYNLGWDYDINDKNYMTASVRFGARNGNNYQDNLFSQITNSQGVTSSLRDATSEDHSNSIDANVTFTHLYEKPQRELSIMGSYGINNRTNFFENILREQDGVATRSGFKNDNDSYNEEITFQVDYQTPISTNQMLEFGGKDIMRKVYSDYTYLIDTEGDGTYIPSASASLSNNLNYDQNVVSGYLSYTYTTPSNYSFKGGARYEYTTIDAYTQTEDNIDIPAYGSLVPSINVSKKFANGKTVKAAYNRRIQRPSIRFLNPNIQASNPYDITEGNPALDPEYTNNYELSYSTFIGGTSLNFSTFWRNTNNAIQDVRNVIGNDPSDPDTVRTTYRNIGQEDAVGLNFFANVNIGKLSLNGGTDLFYSMLKNRTNDAQSNATNSGWVMGYRLFGSYNLSKGWGFQFFGFYRGRQVQLQGTQGGFGIYSLGMKKEFNNKKGSVGFGAENFFTPEFKIRSEVHTPTIDRNSMTSMRNMSFRVNFSYRIGKMSVDARPKRRRSINNDDLKEGGGGDGGMGGGGMQGGGGGGQGGAQRGGGNVSAAPAKPLAPVDTAAKVDATGTWNYTVESPQGGEGTLVIKKEGEVYSGTINNKRFNKELPLSSVKVNGNELSFEYEVSFGGNTMMVLVKAIINGDAFSGNMAVGQFGTFPIQGKKN</sequence>
<evidence type="ECO:0000256" key="5">
    <source>
        <dbReference type="ARBA" id="ARBA00022729"/>
    </source>
</evidence>
<dbReference type="PANTHER" id="PTHR30069:SF29">
    <property type="entry name" value="HEMOGLOBIN AND HEMOGLOBIN-HAPTOGLOBIN-BINDING PROTEIN 1-RELATED"/>
    <property type="match status" value="1"/>
</dbReference>
<dbReference type="AlphaFoldDB" id="A0AAP2D549"/>
<evidence type="ECO:0000313" key="12">
    <source>
        <dbReference type="Proteomes" id="UP001319180"/>
    </source>
</evidence>
<dbReference type="Pfam" id="PF13620">
    <property type="entry name" value="CarboxypepD_reg"/>
    <property type="match status" value="1"/>
</dbReference>
<evidence type="ECO:0000256" key="4">
    <source>
        <dbReference type="ARBA" id="ARBA00022692"/>
    </source>
</evidence>
<keyword evidence="5 9" id="KW-0732">Signal</keyword>
<comment type="subcellular location">
    <subcellularLocation>
        <location evidence="1">Cell outer membrane</location>
        <topology evidence="1">Multi-pass membrane protein</topology>
    </subcellularLocation>
</comment>
<evidence type="ECO:0000256" key="9">
    <source>
        <dbReference type="SAM" id="SignalP"/>
    </source>
</evidence>
<keyword evidence="2" id="KW-0813">Transport</keyword>
<dbReference type="Gene3D" id="2.170.130.10">
    <property type="entry name" value="TonB-dependent receptor, plug domain"/>
    <property type="match status" value="1"/>
</dbReference>
<accession>A0AAP2D549</accession>
<evidence type="ECO:0000259" key="10">
    <source>
        <dbReference type="Pfam" id="PF14905"/>
    </source>
</evidence>
<feature type="chain" id="PRO_5042822252" evidence="9">
    <location>
        <begin position="20"/>
        <end position="976"/>
    </location>
</feature>
<keyword evidence="12" id="KW-1185">Reference proteome</keyword>
<dbReference type="InterPro" id="IPR041700">
    <property type="entry name" value="OMP_b-brl_3"/>
</dbReference>
<dbReference type="SUPFAM" id="SSF56935">
    <property type="entry name" value="Porins"/>
    <property type="match status" value="1"/>
</dbReference>
<dbReference type="PANTHER" id="PTHR30069">
    <property type="entry name" value="TONB-DEPENDENT OUTER MEMBRANE RECEPTOR"/>
    <property type="match status" value="1"/>
</dbReference>
<evidence type="ECO:0000256" key="3">
    <source>
        <dbReference type="ARBA" id="ARBA00022452"/>
    </source>
</evidence>
<evidence type="ECO:0000256" key="7">
    <source>
        <dbReference type="ARBA" id="ARBA00023237"/>
    </source>
</evidence>
<feature type="domain" description="Outer membrane protein beta-barrel" evidence="10">
    <location>
        <begin position="394"/>
        <end position="805"/>
    </location>
</feature>
<keyword evidence="6" id="KW-0472">Membrane</keyword>
<feature type="signal peptide" evidence="9">
    <location>
        <begin position="1"/>
        <end position="19"/>
    </location>
</feature>
<dbReference type="InterPro" id="IPR037066">
    <property type="entry name" value="Plug_dom_sf"/>
</dbReference>
<keyword evidence="7" id="KW-0998">Cell outer membrane</keyword>
<dbReference type="InterPro" id="IPR008969">
    <property type="entry name" value="CarboxyPept-like_regulatory"/>
</dbReference>
<gene>
    <name evidence="11" type="ORF">KK078_03100</name>
</gene>
<feature type="compositionally biased region" description="Basic and acidic residues" evidence="8">
    <location>
        <begin position="822"/>
        <end position="831"/>
    </location>
</feature>
<dbReference type="InterPro" id="IPR039426">
    <property type="entry name" value="TonB-dep_rcpt-like"/>
</dbReference>
<dbReference type="InterPro" id="IPR036942">
    <property type="entry name" value="Beta-barrel_TonB_sf"/>
</dbReference>
<protein>
    <submittedName>
        <fullName evidence="11">TonB-dependent receptor</fullName>
    </submittedName>
</protein>
<reference evidence="11 12" key="1">
    <citation type="submission" date="2021-05" db="EMBL/GenBank/DDBJ databases">
        <title>A Polyphasic approach of four new species of the genus Ohtaekwangia: Ohtaekwangia histidinii sp. nov., Ohtaekwangia cretensis sp. nov., Ohtaekwangia indiensis sp. nov., Ohtaekwangia reichenbachii sp. nov. from diverse environment.</title>
        <authorList>
            <person name="Octaviana S."/>
        </authorList>
    </citation>
    <scope>NUCLEOTIDE SEQUENCE [LARGE SCALE GENOMIC DNA]</scope>
    <source>
        <strain evidence="11 12">PWU37</strain>
    </source>
</reference>
<feature type="region of interest" description="Disordered" evidence="8">
    <location>
        <begin position="814"/>
        <end position="866"/>
    </location>
</feature>
<dbReference type="GO" id="GO:0044718">
    <property type="term" value="P:siderophore transmembrane transport"/>
    <property type="evidence" value="ECO:0007669"/>
    <property type="project" value="TreeGrafter"/>
</dbReference>
<evidence type="ECO:0000256" key="2">
    <source>
        <dbReference type="ARBA" id="ARBA00022448"/>
    </source>
</evidence>
<organism evidence="11 12">
    <name type="scientific">Dawidia soli</name>
    <dbReference type="NCBI Taxonomy" id="2782352"/>
    <lineage>
        <taxon>Bacteria</taxon>
        <taxon>Pseudomonadati</taxon>
        <taxon>Bacteroidota</taxon>
        <taxon>Cytophagia</taxon>
        <taxon>Cytophagales</taxon>
        <taxon>Chryseotaleaceae</taxon>
        <taxon>Dawidia</taxon>
    </lineage>
</organism>
<keyword evidence="4" id="KW-0812">Transmembrane</keyword>
<comment type="caution">
    <text evidence="11">The sequence shown here is derived from an EMBL/GenBank/DDBJ whole genome shotgun (WGS) entry which is preliminary data.</text>
</comment>
<dbReference type="Gene3D" id="2.60.40.1120">
    <property type="entry name" value="Carboxypeptidase-like, regulatory domain"/>
    <property type="match status" value="1"/>
</dbReference>
<evidence type="ECO:0000256" key="1">
    <source>
        <dbReference type="ARBA" id="ARBA00004571"/>
    </source>
</evidence>
<dbReference type="Proteomes" id="UP001319180">
    <property type="component" value="Unassembled WGS sequence"/>
</dbReference>
<dbReference type="SUPFAM" id="SSF49464">
    <property type="entry name" value="Carboxypeptidase regulatory domain-like"/>
    <property type="match status" value="1"/>
</dbReference>
<feature type="compositionally biased region" description="Gly residues" evidence="8">
    <location>
        <begin position="832"/>
        <end position="859"/>
    </location>
</feature>
<proteinExistence type="predicted"/>
<dbReference type="GO" id="GO:0009279">
    <property type="term" value="C:cell outer membrane"/>
    <property type="evidence" value="ECO:0007669"/>
    <property type="project" value="UniProtKB-SubCell"/>
</dbReference>
<dbReference type="GO" id="GO:0015344">
    <property type="term" value="F:siderophore uptake transmembrane transporter activity"/>
    <property type="evidence" value="ECO:0007669"/>
    <property type="project" value="TreeGrafter"/>
</dbReference>
<dbReference type="RefSeq" id="WP_254088774.1">
    <property type="nucleotide sequence ID" value="NZ_JAHESC010000003.1"/>
</dbReference>
<evidence type="ECO:0000313" key="11">
    <source>
        <dbReference type="EMBL" id="MBT1685524.1"/>
    </source>
</evidence>
<dbReference type="Gene3D" id="2.40.170.20">
    <property type="entry name" value="TonB-dependent receptor, beta-barrel domain"/>
    <property type="match status" value="1"/>
</dbReference>
<dbReference type="EMBL" id="JAHESC010000003">
    <property type="protein sequence ID" value="MBT1685524.1"/>
    <property type="molecule type" value="Genomic_DNA"/>
</dbReference>
<keyword evidence="11" id="KW-0675">Receptor</keyword>
<name>A0AAP2D549_9BACT</name>
<evidence type="ECO:0000256" key="8">
    <source>
        <dbReference type="SAM" id="MobiDB-lite"/>
    </source>
</evidence>
<dbReference type="Pfam" id="PF14905">
    <property type="entry name" value="OMP_b-brl_3"/>
    <property type="match status" value="1"/>
</dbReference>
<keyword evidence="3" id="KW-1134">Transmembrane beta strand</keyword>